<dbReference type="AlphaFoldDB" id="A0A428ZDY1"/>
<reference evidence="1 2" key="1">
    <citation type="submission" date="2018-05" db="EMBL/GenBank/DDBJ databases">
        <title>Evolution of GPA BGCs.</title>
        <authorList>
            <person name="Waglechner N."/>
            <person name="Wright G.D."/>
        </authorList>
    </citation>
    <scope>NUCLEOTIDE SEQUENCE [LARGE SCALE GENOMIC DNA]</scope>
    <source>
        <strain evidence="1 2">A82846</strain>
    </source>
</reference>
<dbReference type="EMBL" id="QHKI01000009">
    <property type="protein sequence ID" value="RSM86256.1"/>
    <property type="molecule type" value="Genomic_DNA"/>
</dbReference>
<accession>A0A428ZDY1</accession>
<gene>
    <name evidence="1" type="ORF">DMH04_13855</name>
</gene>
<protein>
    <submittedName>
        <fullName evidence="1">Uncharacterized protein</fullName>
    </submittedName>
</protein>
<proteinExistence type="predicted"/>
<dbReference type="Proteomes" id="UP000287547">
    <property type="component" value="Unassembled WGS sequence"/>
</dbReference>
<name>A0A428ZDY1_KIBAR</name>
<evidence type="ECO:0000313" key="2">
    <source>
        <dbReference type="Proteomes" id="UP000287547"/>
    </source>
</evidence>
<evidence type="ECO:0000313" key="1">
    <source>
        <dbReference type="EMBL" id="RSM86256.1"/>
    </source>
</evidence>
<organism evidence="1 2">
    <name type="scientific">Kibdelosporangium aridum</name>
    <dbReference type="NCBI Taxonomy" id="2030"/>
    <lineage>
        <taxon>Bacteria</taxon>
        <taxon>Bacillati</taxon>
        <taxon>Actinomycetota</taxon>
        <taxon>Actinomycetes</taxon>
        <taxon>Pseudonocardiales</taxon>
        <taxon>Pseudonocardiaceae</taxon>
        <taxon>Kibdelosporangium</taxon>
    </lineage>
</organism>
<sequence>MLSAATSSTAVDDCVVALLDFVVLEAAVAELAVELAAVAVGGSLDGTYSVVEVAVLAVLVVVATGGAACGLSSPFSRTTAVTPPPTNTAAAALTAMIGPFRLRRGGGGGGGAAHVWAYLTGLIS</sequence>
<comment type="caution">
    <text evidence="1">The sequence shown here is derived from an EMBL/GenBank/DDBJ whole genome shotgun (WGS) entry which is preliminary data.</text>
</comment>